<dbReference type="PANTHER" id="PTHR13847">
    <property type="entry name" value="SARCOSINE DEHYDROGENASE-RELATED"/>
    <property type="match status" value="1"/>
</dbReference>
<evidence type="ECO:0000256" key="2">
    <source>
        <dbReference type="ARBA" id="ARBA00009410"/>
    </source>
</evidence>
<dbReference type="GO" id="GO:0005737">
    <property type="term" value="C:cytoplasm"/>
    <property type="evidence" value="ECO:0007669"/>
    <property type="project" value="TreeGrafter"/>
</dbReference>
<dbReference type="GO" id="GO:0016491">
    <property type="term" value="F:oxidoreductase activity"/>
    <property type="evidence" value="ECO:0007669"/>
    <property type="project" value="UniProtKB-KW"/>
</dbReference>
<gene>
    <name evidence="6" type="ORF">HS961_13760</name>
</gene>
<protein>
    <submittedName>
        <fullName evidence="6">TIGR03364 family FAD-dependent oxidoreductase</fullName>
    </submittedName>
</protein>
<keyword evidence="7" id="KW-1185">Reference proteome</keyword>
<dbReference type="Gene3D" id="3.50.50.60">
    <property type="entry name" value="FAD/NAD(P)-binding domain"/>
    <property type="match status" value="1"/>
</dbReference>
<evidence type="ECO:0000313" key="7">
    <source>
        <dbReference type="Proteomes" id="UP000515240"/>
    </source>
</evidence>
<keyword evidence="4" id="KW-0560">Oxidoreductase</keyword>
<dbReference type="InterPro" id="IPR006076">
    <property type="entry name" value="FAD-dep_OxRdtase"/>
</dbReference>
<evidence type="ECO:0000256" key="3">
    <source>
        <dbReference type="ARBA" id="ARBA00022630"/>
    </source>
</evidence>
<evidence type="ECO:0000256" key="1">
    <source>
        <dbReference type="ARBA" id="ARBA00001974"/>
    </source>
</evidence>
<dbReference type="NCBIfam" id="TIGR03364">
    <property type="entry name" value="HpnW_proposed"/>
    <property type="match status" value="1"/>
</dbReference>
<evidence type="ECO:0000259" key="5">
    <source>
        <dbReference type="Pfam" id="PF01266"/>
    </source>
</evidence>
<dbReference type="InterPro" id="IPR017741">
    <property type="entry name" value="FAD-dependent_OxRdtase_HpnW"/>
</dbReference>
<evidence type="ECO:0000256" key="4">
    <source>
        <dbReference type="ARBA" id="ARBA00023002"/>
    </source>
</evidence>
<sequence length="377" mass="40926">MTVGSTSFDVIVVGAGIVGLAHAYEAARRGLKVCVVDRDAACVSASIRNFGFVTVTGQGAGDTWRRARHARDVWAEIAPKAGIAVQHQGLNLVATRGKALEVLQAFMQTDMAQSVNCALWTAEEAARHAPELRLDQAKAVLHSPIDLRVESRDAIAQLTRWLAEQMQVTFRFGEAVLEVATPKVVTAKGQLHAERVVVCTNADIHGLYSDLFAKHQVQLCQLQMLRVQPAAAFRLNASVMGDLSLVRYHGYSKLPQAQALLQQLQQEEGESLAHGIHLIVVQSADGSLVVGDSHHYGAAVQPFAQDHVDTLMLRHMQEALHIEDYRVTERWVGIYPSAPQTDCFIEAPDAATRVAIVTSGTGASTGFGVAHDTFANW</sequence>
<feature type="domain" description="FAD dependent oxidoreductase" evidence="5">
    <location>
        <begin position="9"/>
        <end position="371"/>
    </location>
</feature>
<dbReference type="Proteomes" id="UP000515240">
    <property type="component" value="Chromosome"/>
</dbReference>
<accession>A0A7G5EII8</accession>
<comment type="cofactor">
    <cofactor evidence="1">
        <name>FAD</name>
        <dbReference type="ChEBI" id="CHEBI:57692"/>
    </cofactor>
</comment>
<keyword evidence="3" id="KW-0285">Flavoprotein</keyword>
<dbReference type="RefSeq" id="WP_182322857.1">
    <property type="nucleotide sequence ID" value="NZ_CP058554.1"/>
</dbReference>
<dbReference type="EMBL" id="CP058554">
    <property type="protein sequence ID" value="QMV73813.1"/>
    <property type="molecule type" value="Genomic_DNA"/>
</dbReference>
<dbReference type="AlphaFoldDB" id="A0A7G5EII8"/>
<reference evidence="6 7" key="1">
    <citation type="journal article" date="2020" name="G3 (Bethesda)">
        <title>CeMbio - The Caenorhabditis elegans Microbiome Resource.</title>
        <authorList>
            <person name="Dirksen P."/>
            <person name="Assie A."/>
            <person name="Zimmermann J."/>
            <person name="Zhang F."/>
            <person name="Tietje A.M."/>
            <person name="Marsh S.A."/>
            <person name="Felix M.A."/>
            <person name="Shapira M."/>
            <person name="Kaleta C."/>
            <person name="Schulenburg H."/>
            <person name="Samuel B."/>
        </authorList>
    </citation>
    <scope>NUCLEOTIDE SEQUENCE [LARGE SCALE GENOMIC DNA]</scope>
    <source>
        <strain evidence="6 7">BIGb0172</strain>
    </source>
</reference>
<evidence type="ECO:0000313" key="6">
    <source>
        <dbReference type="EMBL" id="QMV73813.1"/>
    </source>
</evidence>
<dbReference type="SUPFAM" id="SSF51905">
    <property type="entry name" value="FAD/NAD(P)-binding domain"/>
    <property type="match status" value="1"/>
</dbReference>
<comment type="similarity">
    <text evidence="2">Belongs to the DadA oxidoreductase family.</text>
</comment>
<dbReference type="InterPro" id="IPR036188">
    <property type="entry name" value="FAD/NAD-bd_sf"/>
</dbReference>
<name>A0A7G5EII8_9BURK</name>
<dbReference type="Gene3D" id="3.30.9.10">
    <property type="entry name" value="D-Amino Acid Oxidase, subunit A, domain 2"/>
    <property type="match status" value="1"/>
</dbReference>
<dbReference type="PANTHER" id="PTHR13847:SF286">
    <property type="entry name" value="D-AMINO ACID DEHYDROGENASE"/>
    <property type="match status" value="1"/>
</dbReference>
<proteinExistence type="inferred from homology"/>
<dbReference type="Pfam" id="PF01266">
    <property type="entry name" value="DAO"/>
    <property type="match status" value="1"/>
</dbReference>
<dbReference type="KEGG" id="cpis:HS961_13760"/>
<organism evidence="6 7">
    <name type="scientific">Comamonas piscis</name>
    <dbReference type="NCBI Taxonomy" id="1562974"/>
    <lineage>
        <taxon>Bacteria</taxon>
        <taxon>Pseudomonadati</taxon>
        <taxon>Pseudomonadota</taxon>
        <taxon>Betaproteobacteria</taxon>
        <taxon>Burkholderiales</taxon>
        <taxon>Comamonadaceae</taxon>
        <taxon>Comamonas</taxon>
    </lineage>
</organism>